<feature type="domain" description="YDG" evidence="10">
    <location>
        <begin position="403"/>
        <end position="557"/>
    </location>
</feature>
<dbReference type="GO" id="GO:0044027">
    <property type="term" value="P:negative regulation of gene expression via chromosomal CpG island methylation"/>
    <property type="evidence" value="ECO:0007669"/>
    <property type="project" value="TreeGrafter"/>
</dbReference>
<feature type="domain" description="Ubiquitin-like" evidence="8">
    <location>
        <begin position="6"/>
        <end position="82"/>
    </location>
</feature>
<protein>
    <recommendedName>
        <fullName evidence="13">RING-type E3 ubiquitin transferase</fullName>
    </recommendedName>
</protein>
<evidence type="ECO:0000256" key="6">
    <source>
        <dbReference type="PROSITE-ProRule" id="PRU00358"/>
    </source>
</evidence>
<dbReference type="CDD" id="cd20387">
    <property type="entry name" value="Tudor_UHRF_rpt1"/>
    <property type="match status" value="1"/>
</dbReference>
<evidence type="ECO:0000256" key="3">
    <source>
        <dbReference type="ARBA" id="ARBA00022833"/>
    </source>
</evidence>
<feature type="non-terminal residue" evidence="11">
    <location>
        <position position="1"/>
    </location>
</feature>
<dbReference type="InterPro" id="IPR003105">
    <property type="entry name" value="SRA_YDG"/>
</dbReference>
<keyword evidence="1" id="KW-0479">Metal-binding</keyword>
<dbReference type="SMART" id="SM00249">
    <property type="entry name" value="PHD"/>
    <property type="match status" value="1"/>
</dbReference>
<reference evidence="11" key="1">
    <citation type="submission" date="2020-03" db="EMBL/GenBank/DDBJ databases">
        <authorList>
            <person name="Chebbi M.A."/>
            <person name="Drezen J.M."/>
        </authorList>
    </citation>
    <scope>NUCLEOTIDE SEQUENCE</scope>
    <source>
        <tissue evidence="11">Whole body</tissue>
    </source>
</reference>
<keyword evidence="4" id="KW-0131">Cell cycle</keyword>
<dbReference type="PROSITE" id="PS51015">
    <property type="entry name" value="YDG"/>
    <property type="match status" value="1"/>
</dbReference>
<dbReference type="CDD" id="cd15525">
    <property type="entry name" value="PHD_UHRF1_2"/>
    <property type="match status" value="1"/>
</dbReference>
<dbReference type="Pfam" id="PF02182">
    <property type="entry name" value="SAD_SRA"/>
    <property type="match status" value="1"/>
</dbReference>
<dbReference type="GO" id="GO:0008270">
    <property type="term" value="F:zinc ion binding"/>
    <property type="evidence" value="ECO:0007669"/>
    <property type="project" value="UniProtKB-KW"/>
</dbReference>
<evidence type="ECO:0000259" key="7">
    <source>
        <dbReference type="PROSITE" id="PS50016"/>
    </source>
</evidence>
<dbReference type="InterPro" id="IPR021991">
    <property type="entry name" value="TTD_dom"/>
</dbReference>
<dbReference type="AlphaFoldDB" id="A0A8J5QMA9"/>
<dbReference type="PROSITE" id="PS50016">
    <property type="entry name" value="ZF_PHD_2"/>
    <property type="match status" value="1"/>
</dbReference>
<dbReference type="GO" id="GO:0005634">
    <property type="term" value="C:nucleus"/>
    <property type="evidence" value="ECO:0007669"/>
    <property type="project" value="UniProtKB-SubCell"/>
</dbReference>
<reference evidence="11" key="2">
    <citation type="submission" date="2021-04" db="EMBL/GenBank/DDBJ databases">
        <title>Genome-wide patterns of bracovirus chromosomal integration into multiple host tissues during parasitism.</title>
        <authorList>
            <person name="Chebbi M.A.C."/>
        </authorList>
    </citation>
    <scope>NUCLEOTIDE SEQUENCE</scope>
    <source>
        <tissue evidence="11">Whole body</tissue>
    </source>
</reference>
<keyword evidence="12" id="KW-1185">Reference proteome</keyword>
<gene>
    <name evidence="11" type="ORF">G9C98_006993</name>
</gene>
<feature type="domain" description="PHD-type" evidence="7">
    <location>
        <begin position="286"/>
        <end position="352"/>
    </location>
</feature>
<name>A0A8J5QMA9_9HYME</name>
<comment type="caution">
    <text evidence="11">The sequence shown here is derived from an EMBL/GenBank/DDBJ whole genome shotgun (WGS) entry which is preliminary data.</text>
</comment>
<dbReference type="Proteomes" id="UP000729913">
    <property type="component" value="Unassembled WGS sequence"/>
</dbReference>
<dbReference type="PANTHER" id="PTHR14140">
    <property type="entry name" value="E3 UBIQUITIN-PROTEIN LIGASE UHRF-RELATED"/>
    <property type="match status" value="1"/>
</dbReference>
<organism evidence="11 12">
    <name type="scientific">Cotesia typhae</name>
    <dbReference type="NCBI Taxonomy" id="2053667"/>
    <lineage>
        <taxon>Eukaryota</taxon>
        <taxon>Metazoa</taxon>
        <taxon>Ecdysozoa</taxon>
        <taxon>Arthropoda</taxon>
        <taxon>Hexapoda</taxon>
        <taxon>Insecta</taxon>
        <taxon>Pterygota</taxon>
        <taxon>Neoptera</taxon>
        <taxon>Endopterygota</taxon>
        <taxon>Hymenoptera</taxon>
        <taxon>Apocrita</taxon>
        <taxon>Ichneumonoidea</taxon>
        <taxon>Braconidae</taxon>
        <taxon>Microgastrinae</taxon>
        <taxon>Cotesia</taxon>
    </lineage>
</organism>
<evidence type="ECO:0000259" key="8">
    <source>
        <dbReference type="PROSITE" id="PS50053"/>
    </source>
</evidence>
<evidence type="ECO:0000259" key="9">
    <source>
        <dbReference type="PROSITE" id="PS50089"/>
    </source>
</evidence>
<evidence type="ECO:0000313" key="12">
    <source>
        <dbReference type="Proteomes" id="UP000729913"/>
    </source>
</evidence>
<dbReference type="InterPro" id="IPR019787">
    <property type="entry name" value="Znf_PHD-finger"/>
</dbReference>
<comment type="subcellular location">
    <subcellularLocation>
        <location evidence="6">Nucleus</location>
    </subcellularLocation>
</comment>
<feature type="domain" description="RING-type" evidence="9">
    <location>
        <begin position="305"/>
        <end position="350"/>
    </location>
</feature>
<sequence>DLNLKMFIIIRTIDGKLEKTLEISKTISISDLKIRIAAVFSIELSHIHLFYRGKQLEDCYRVYDYYLNHHEVVQLLIKPKSSTVENKCLTNFTQNDEINGLEIVSPEEDSFKIEKQSQSTSRYYRAGDLIDCINEENGAWYEAIIQNIYNDVDKQCLIYRVQWKFLVDTEPFDVKENMIRPRARHFLSIDQLKINDKVMVNYNIDEPNKIGYWYDFTVKNIKKNNRSINLVGVLHTGSDGAELKIENFKVNSGSKIYKIEKPALHYNDFENNSNFNRVDDKPRTIAITCKVCKDDKNVKCKECGCFVCLGKEKSNEIILCDECDKAYHISCLNPPLEQVPEDDWYCPECKIHDDLVIKIGEKLRPSKRKIKSDLKKGQKDWGRGMGCMSRVKDCTIVPTNHKGPIPGTEVGMSWRYRLQVSEAGVHRPHVAGIHGRENECAYSLVLSGGYEDDVDNGDEFLYTGSGGRDLSGNKRTAAQSSDQKLTKMNKALALNCNAQFNNVEGATAINWQKGIPVRVIRSVKLKKYHQAKIYAPEEGFRLVGKSGFFVWRYLLRRDDPNPAPWTSEGKKRIKNLGLQIIEYDLPSNVSTVKDMEINDQKKNFKRKRDKLGKDKNESCSKKPKVIHYELEENTVKLIDSDKLNKKVWKDCCSLLSEGKIRFINNVIDRSFKADVYTCPICRHSIKKTRLEKINEQLAAALENLFPGYGNGRM</sequence>
<accession>A0A8J5QMA9</accession>
<evidence type="ECO:0000256" key="4">
    <source>
        <dbReference type="ARBA" id="ARBA00023306"/>
    </source>
</evidence>
<evidence type="ECO:0000256" key="1">
    <source>
        <dbReference type="ARBA" id="ARBA00022723"/>
    </source>
</evidence>
<dbReference type="InterPro" id="IPR000626">
    <property type="entry name" value="Ubiquitin-like_dom"/>
</dbReference>
<evidence type="ECO:0000256" key="5">
    <source>
        <dbReference type="PROSITE-ProRule" id="PRU00175"/>
    </source>
</evidence>
<keyword evidence="3" id="KW-0862">Zinc</keyword>
<dbReference type="PANTHER" id="PTHR14140:SF45">
    <property type="entry name" value="RING-TYPE E3 UBIQUITIN TRANSFERASE"/>
    <property type="match status" value="1"/>
</dbReference>
<dbReference type="PROSITE" id="PS50053">
    <property type="entry name" value="UBIQUITIN_2"/>
    <property type="match status" value="1"/>
</dbReference>
<evidence type="ECO:0000256" key="2">
    <source>
        <dbReference type="ARBA" id="ARBA00022771"/>
    </source>
</evidence>
<dbReference type="GO" id="GO:0061630">
    <property type="term" value="F:ubiquitin protein ligase activity"/>
    <property type="evidence" value="ECO:0007669"/>
    <property type="project" value="TreeGrafter"/>
</dbReference>
<evidence type="ECO:0000313" key="11">
    <source>
        <dbReference type="EMBL" id="KAG8035540.1"/>
    </source>
</evidence>
<dbReference type="InterPro" id="IPR001965">
    <property type="entry name" value="Znf_PHD"/>
</dbReference>
<evidence type="ECO:0000259" key="10">
    <source>
        <dbReference type="PROSITE" id="PS51015"/>
    </source>
</evidence>
<dbReference type="Pfam" id="PF12148">
    <property type="entry name" value="TTD"/>
    <property type="match status" value="1"/>
</dbReference>
<dbReference type="PROSITE" id="PS01359">
    <property type="entry name" value="ZF_PHD_1"/>
    <property type="match status" value="1"/>
</dbReference>
<dbReference type="InterPro" id="IPR001841">
    <property type="entry name" value="Znf_RING"/>
</dbReference>
<dbReference type="SMART" id="SM00466">
    <property type="entry name" value="SRA"/>
    <property type="match status" value="1"/>
</dbReference>
<dbReference type="InterPro" id="IPR045134">
    <property type="entry name" value="UHRF1/2-like"/>
</dbReference>
<keyword evidence="6" id="KW-0539">Nucleus</keyword>
<dbReference type="EMBL" id="JAAOIC020000059">
    <property type="protein sequence ID" value="KAG8035540.1"/>
    <property type="molecule type" value="Genomic_DNA"/>
</dbReference>
<dbReference type="OrthoDB" id="2270193at2759"/>
<proteinExistence type="predicted"/>
<dbReference type="GO" id="GO:0016567">
    <property type="term" value="P:protein ubiquitination"/>
    <property type="evidence" value="ECO:0007669"/>
    <property type="project" value="TreeGrafter"/>
</dbReference>
<dbReference type="Pfam" id="PF00240">
    <property type="entry name" value="ubiquitin"/>
    <property type="match status" value="1"/>
</dbReference>
<dbReference type="InterPro" id="IPR019786">
    <property type="entry name" value="Zinc_finger_PHD-type_CS"/>
</dbReference>
<evidence type="ECO:0008006" key="13">
    <source>
        <dbReference type="Google" id="ProtNLM"/>
    </source>
</evidence>
<keyword evidence="2 5" id="KW-0863">Zinc-finger</keyword>
<dbReference type="PROSITE" id="PS50089">
    <property type="entry name" value="ZF_RING_2"/>
    <property type="match status" value="1"/>
</dbReference>
<dbReference type="Pfam" id="PF00628">
    <property type="entry name" value="PHD"/>
    <property type="match status" value="1"/>
</dbReference>